<dbReference type="SUPFAM" id="SSF55658">
    <property type="entry name" value="L9 N-domain-like"/>
    <property type="match status" value="1"/>
</dbReference>
<dbReference type="InterPro" id="IPR037056">
    <property type="entry name" value="RNase_H1_N_sf"/>
</dbReference>
<evidence type="ECO:0000313" key="3">
    <source>
        <dbReference type="RefSeq" id="XP_039146341.1"/>
    </source>
</evidence>
<evidence type="ECO:0000259" key="1">
    <source>
        <dbReference type="PROSITE" id="PS50879"/>
    </source>
</evidence>
<dbReference type="InterPro" id="IPR002156">
    <property type="entry name" value="RNaseH_domain"/>
</dbReference>
<dbReference type="Gene3D" id="3.30.420.10">
    <property type="entry name" value="Ribonuclease H-like superfamily/Ribonuclease H"/>
    <property type="match status" value="1"/>
</dbReference>
<dbReference type="GeneID" id="120283689"/>
<dbReference type="AlphaFoldDB" id="A0AB40D3W2"/>
<dbReference type="InterPro" id="IPR036397">
    <property type="entry name" value="RNaseH_sf"/>
</dbReference>
<dbReference type="SUPFAM" id="SSF53098">
    <property type="entry name" value="Ribonuclease H-like"/>
    <property type="match status" value="1"/>
</dbReference>
<accession>A0AB40D3W2</accession>
<proteinExistence type="predicted"/>
<dbReference type="CDD" id="cd09279">
    <property type="entry name" value="RNase_HI_like"/>
    <property type="match status" value="1"/>
</dbReference>
<reference evidence="3 4" key="1">
    <citation type="submission" date="2025-04" db="UniProtKB">
        <authorList>
            <consortium name="RefSeq"/>
        </authorList>
    </citation>
    <scope>IDENTIFICATION</scope>
</reference>
<dbReference type="InterPro" id="IPR011320">
    <property type="entry name" value="RNase_H1_N"/>
</dbReference>
<dbReference type="GO" id="GO:0003676">
    <property type="term" value="F:nucleic acid binding"/>
    <property type="evidence" value="ECO:0007669"/>
    <property type="project" value="InterPro"/>
</dbReference>
<dbReference type="FunFam" id="3.30.420.10:FF:000076">
    <property type="entry name" value="RBR-type E3 ubiquitin transferase"/>
    <property type="match status" value="1"/>
</dbReference>
<evidence type="ECO:0000313" key="4">
    <source>
        <dbReference type="RefSeq" id="XP_039146349.1"/>
    </source>
</evidence>
<dbReference type="PROSITE" id="PS50879">
    <property type="entry name" value="RNASE_H_1"/>
    <property type="match status" value="1"/>
</dbReference>
<dbReference type="PANTHER" id="PTHR46387:SF2">
    <property type="entry name" value="RIBONUCLEASE HI"/>
    <property type="match status" value="1"/>
</dbReference>
<evidence type="ECO:0000313" key="2">
    <source>
        <dbReference type="Proteomes" id="UP001515500"/>
    </source>
</evidence>
<dbReference type="InterPro" id="IPR009027">
    <property type="entry name" value="Ribosomal_bL9/RNase_H1_N"/>
</dbReference>
<keyword evidence="2" id="KW-1185">Reference proteome</keyword>
<feature type="domain" description="RNase H type-1" evidence="1">
    <location>
        <begin position="223"/>
        <end position="361"/>
    </location>
</feature>
<name>A0AB40D3W2_DIOCR</name>
<sequence length="365" mass="40054">MMSCISYISSATVVSRSSHVVMRSSLYGFSSNSWKRGICHAGLRTIKLDFLFSRYRVRCYSARRARGSQPPKVNPETSMEEENKAFYVVRKGDVIGIYQNLSDCQAQVSSSVCDPPVSVYKGYSLHKETEQFLGSRGLTNALYTIHASHVKEDLFGTLVPCPFNQPDGLAFLIDKSHDKAHSKRPVEAANTVGVIGSSSVSTEVLQKRPKLGLAIEAQPLRSKKMSCTVEFDGASKGNPGKAGAGAILRAEDGSIVSRLRQGLGVVTNNVAEYRGLILGMQYAHKKGFKEIKVQGDSKLVCMQVQGLWQTKNQNMADLCKVVKELKDMFGSVQINHVRREFNSDADGEANLAVELPNGEVYEECG</sequence>
<dbReference type="Proteomes" id="UP001515500">
    <property type="component" value="Chromosome 3"/>
</dbReference>
<organism evidence="2 4">
    <name type="scientific">Dioscorea cayennensis subsp. rotundata</name>
    <name type="common">White Guinea yam</name>
    <name type="synonym">Dioscorea rotundata</name>
    <dbReference type="NCBI Taxonomy" id="55577"/>
    <lineage>
        <taxon>Eukaryota</taxon>
        <taxon>Viridiplantae</taxon>
        <taxon>Streptophyta</taxon>
        <taxon>Embryophyta</taxon>
        <taxon>Tracheophyta</taxon>
        <taxon>Spermatophyta</taxon>
        <taxon>Magnoliopsida</taxon>
        <taxon>Liliopsida</taxon>
        <taxon>Dioscoreales</taxon>
        <taxon>Dioscoreaceae</taxon>
        <taxon>Dioscorea</taxon>
    </lineage>
</organism>
<dbReference type="InterPro" id="IPR012337">
    <property type="entry name" value="RNaseH-like_sf"/>
</dbReference>
<dbReference type="Gene3D" id="3.40.970.10">
    <property type="entry name" value="Ribonuclease H1, N-terminal domain"/>
    <property type="match status" value="1"/>
</dbReference>
<gene>
    <name evidence="3 4" type="primary">LOC120283689</name>
</gene>
<dbReference type="Pfam" id="PF01693">
    <property type="entry name" value="Cauli_VI"/>
    <property type="match status" value="1"/>
</dbReference>
<dbReference type="RefSeq" id="XP_039146349.1">
    <property type="nucleotide sequence ID" value="XM_039290415.1"/>
</dbReference>
<dbReference type="Pfam" id="PF13456">
    <property type="entry name" value="RVT_3"/>
    <property type="match status" value="1"/>
</dbReference>
<dbReference type="PANTHER" id="PTHR46387">
    <property type="entry name" value="POLYNUCLEOTIDYL TRANSFERASE, RIBONUCLEASE H-LIKE SUPERFAMILY PROTEIN"/>
    <property type="match status" value="1"/>
</dbReference>
<protein>
    <submittedName>
        <fullName evidence="3 4">Uncharacterized protein LOC120283689 isoform X1</fullName>
    </submittedName>
</protein>
<dbReference type="GO" id="GO:0004523">
    <property type="term" value="F:RNA-DNA hybrid ribonuclease activity"/>
    <property type="evidence" value="ECO:0007669"/>
    <property type="project" value="InterPro"/>
</dbReference>
<dbReference type="RefSeq" id="XP_039146341.1">
    <property type="nucleotide sequence ID" value="XM_039290407.1"/>
</dbReference>